<gene>
    <name evidence="1" type="ORF">llap_7902</name>
</gene>
<dbReference type="EMBL" id="KZ506072">
    <property type="protein sequence ID" value="PKU41801.1"/>
    <property type="molecule type" value="Genomic_DNA"/>
</dbReference>
<organism evidence="1 2">
    <name type="scientific">Limosa lapponica baueri</name>
    <dbReference type="NCBI Taxonomy" id="1758121"/>
    <lineage>
        <taxon>Eukaryota</taxon>
        <taxon>Metazoa</taxon>
        <taxon>Chordata</taxon>
        <taxon>Craniata</taxon>
        <taxon>Vertebrata</taxon>
        <taxon>Euteleostomi</taxon>
        <taxon>Archelosauria</taxon>
        <taxon>Archosauria</taxon>
        <taxon>Dinosauria</taxon>
        <taxon>Saurischia</taxon>
        <taxon>Theropoda</taxon>
        <taxon>Coelurosauria</taxon>
        <taxon>Aves</taxon>
        <taxon>Neognathae</taxon>
        <taxon>Neoaves</taxon>
        <taxon>Charadriiformes</taxon>
        <taxon>Scolopacidae</taxon>
        <taxon>Limosa</taxon>
    </lineage>
</organism>
<keyword evidence="2" id="KW-1185">Reference proteome</keyword>
<evidence type="ECO:0000313" key="2">
    <source>
        <dbReference type="Proteomes" id="UP000233556"/>
    </source>
</evidence>
<sequence length="127" mass="14731">MKMIQGLEHLSYEDRLRELGLFSLEKRRLRGDLTAAFQYLKGAYRRVGEERFVRECSVPGKEGDIISYFGKFFLYSSAIFFLLNCYTGIDKTIQNELIEKPIVTEHPGLSPALSWEMEIIEVLPSQF</sequence>
<proteinExistence type="predicted"/>
<accession>A0A2I0U713</accession>
<evidence type="ECO:0000313" key="1">
    <source>
        <dbReference type="EMBL" id="PKU41801.1"/>
    </source>
</evidence>
<dbReference type="Proteomes" id="UP000233556">
    <property type="component" value="Unassembled WGS sequence"/>
</dbReference>
<protein>
    <submittedName>
        <fullName evidence="1">Uncharacterized protein</fullName>
    </submittedName>
</protein>
<reference evidence="2" key="2">
    <citation type="submission" date="2017-12" db="EMBL/GenBank/DDBJ databases">
        <title>Genome sequence of the Bar-tailed Godwit (Limosa lapponica baueri).</title>
        <authorList>
            <person name="Lima N.C.B."/>
            <person name="Parody-Merino A.M."/>
            <person name="Battley P.F."/>
            <person name="Fidler A.E."/>
            <person name="Prosdocimi F."/>
        </authorList>
    </citation>
    <scope>NUCLEOTIDE SEQUENCE [LARGE SCALE GENOMIC DNA]</scope>
</reference>
<dbReference type="AlphaFoldDB" id="A0A2I0U713"/>
<reference evidence="2" key="1">
    <citation type="submission" date="2017-11" db="EMBL/GenBank/DDBJ databases">
        <authorList>
            <person name="Lima N.C."/>
            <person name="Parody-Merino A.M."/>
            <person name="Battley P.F."/>
            <person name="Fidler A.E."/>
            <person name="Prosdocimi F."/>
        </authorList>
    </citation>
    <scope>NUCLEOTIDE SEQUENCE [LARGE SCALE GENOMIC DNA]</scope>
</reference>
<dbReference type="OrthoDB" id="187617at2759"/>
<name>A0A2I0U713_LIMLA</name>